<keyword evidence="2" id="KW-0378">Hydrolase</keyword>
<organism evidence="4 5">
    <name type="scientific">Thermomonospora umbrina</name>
    <dbReference type="NCBI Taxonomy" id="111806"/>
    <lineage>
        <taxon>Bacteria</taxon>
        <taxon>Bacillati</taxon>
        <taxon>Actinomycetota</taxon>
        <taxon>Actinomycetes</taxon>
        <taxon>Streptosporangiales</taxon>
        <taxon>Thermomonosporaceae</taxon>
        <taxon>Thermomonospora</taxon>
    </lineage>
</organism>
<dbReference type="FunFam" id="3.20.20.140:FF:000005">
    <property type="entry name" value="TatD family hydrolase"/>
    <property type="match status" value="1"/>
</dbReference>
<feature type="binding site" evidence="3">
    <location>
        <position position="31"/>
    </location>
    <ligand>
        <name>a divalent metal cation</name>
        <dbReference type="ChEBI" id="CHEBI:60240"/>
        <label>1</label>
    </ligand>
</feature>
<dbReference type="Gene3D" id="3.20.20.140">
    <property type="entry name" value="Metal-dependent hydrolases"/>
    <property type="match status" value="1"/>
</dbReference>
<dbReference type="RefSeq" id="WP_116021879.1">
    <property type="nucleotide sequence ID" value="NZ_QTTT01000001.1"/>
</dbReference>
<dbReference type="GO" id="GO:0004536">
    <property type="term" value="F:DNA nuclease activity"/>
    <property type="evidence" value="ECO:0007669"/>
    <property type="project" value="InterPro"/>
</dbReference>
<evidence type="ECO:0000256" key="3">
    <source>
        <dbReference type="PIRSR" id="PIRSR005902-1"/>
    </source>
</evidence>
<evidence type="ECO:0000256" key="1">
    <source>
        <dbReference type="ARBA" id="ARBA00022723"/>
    </source>
</evidence>
<dbReference type="InterPro" id="IPR015991">
    <property type="entry name" value="TatD/YcfH-like"/>
</dbReference>
<keyword evidence="5" id="KW-1185">Reference proteome</keyword>
<dbReference type="GO" id="GO:0046872">
    <property type="term" value="F:metal ion binding"/>
    <property type="evidence" value="ECO:0007669"/>
    <property type="project" value="UniProtKB-KW"/>
</dbReference>
<gene>
    <name evidence="4" type="ORF">DFJ69_1621</name>
</gene>
<dbReference type="InterPro" id="IPR032466">
    <property type="entry name" value="Metal_Hydrolase"/>
</dbReference>
<feature type="binding site" evidence="3">
    <location>
        <position position="115"/>
    </location>
    <ligand>
        <name>a divalent metal cation</name>
        <dbReference type="ChEBI" id="CHEBI:60240"/>
        <label>1</label>
    </ligand>
</feature>
<dbReference type="PROSITE" id="PS01090">
    <property type="entry name" value="TATD_2"/>
    <property type="match status" value="1"/>
</dbReference>
<protein>
    <submittedName>
        <fullName evidence="4">TatD DNase family protein</fullName>
    </submittedName>
</protein>
<dbReference type="Proteomes" id="UP000256661">
    <property type="component" value="Unassembled WGS sequence"/>
</dbReference>
<sequence length="277" mass="30184">MTSEDTGENGFAGASFPPLPEALPVEIFDSHCHLDLLEVPIPRALAAAHAAGIRQILTIGCDLKSSRWAAQTAREHGDVFAGVAVHPNETTGLSDDVLVDIAKLAALPEVRAIGETGLDYYRDWAPKEDQHRSFRAHIAIAKSVGKPLVIHDREAHDDVLRILEEEGAPEAVVFHCFSGDAAMARVCADRGYVMSFAGNVTFKNAEPLREALRVAPPELILVETDAPFLTPIPHRGKPNASYLIPWTVRRMAEVKEMDVAELCTAIATTGRRLFGPW</sequence>
<comment type="caution">
    <text evidence="4">The sequence shown here is derived from an EMBL/GenBank/DDBJ whole genome shotgun (WGS) entry which is preliminary data.</text>
</comment>
<dbReference type="SUPFAM" id="SSF51556">
    <property type="entry name" value="Metallo-dependent hydrolases"/>
    <property type="match status" value="1"/>
</dbReference>
<dbReference type="Pfam" id="PF01026">
    <property type="entry name" value="TatD_DNase"/>
    <property type="match status" value="1"/>
</dbReference>
<dbReference type="CDD" id="cd01310">
    <property type="entry name" value="TatD_DNAse"/>
    <property type="match status" value="1"/>
</dbReference>
<accession>A0A3D9SUF6</accession>
<proteinExistence type="predicted"/>
<dbReference type="PANTHER" id="PTHR46124:SF2">
    <property type="entry name" value="D-AMINOACYL-TRNA DEACYLASE"/>
    <property type="match status" value="1"/>
</dbReference>
<dbReference type="OrthoDB" id="9810005at2"/>
<feature type="binding site" evidence="3">
    <location>
        <position position="33"/>
    </location>
    <ligand>
        <name>a divalent metal cation</name>
        <dbReference type="ChEBI" id="CHEBI:60240"/>
        <label>1</label>
    </ligand>
</feature>
<dbReference type="EMBL" id="QTTT01000001">
    <property type="protein sequence ID" value="REE96194.1"/>
    <property type="molecule type" value="Genomic_DNA"/>
</dbReference>
<evidence type="ECO:0000256" key="2">
    <source>
        <dbReference type="ARBA" id="ARBA00022801"/>
    </source>
</evidence>
<evidence type="ECO:0000313" key="5">
    <source>
        <dbReference type="Proteomes" id="UP000256661"/>
    </source>
</evidence>
<dbReference type="PIRSF" id="PIRSF005902">
    <property type="entry name" value="DNase_TatD"/>
    <property type="match status" value="1"/>
</dbReference>
<evidence type="ECO:0000313" key="4">
    <source>
        <dbReference type="EMBL" id="REE96194.1"/>
    </source>
</evidence>
<feature type="binding site" evidence="3">
    <location>
        <position position="175"/>
    </location>
    <ligand>
        <name>a divalent metal cation</name>
        <dbReference type="ChEBI" id="CHEBI:60240"/>
        <label>2</label>
    </ligand>
</feature>
<dbReference type="GO" id="GO:0016788">
    <property type="term" value="F:hydrolase activity, acting on ester bonds"/>
    <property type="evidence" value="ECO:0007669"/>
    <property type="project" value="InterPro"/>
</dbReference>
<dbReference type="PROSITE" id="PS01137">
    <property type="entry name" value="TATD_1"/>
    <property type="match status" value="1"/>
</dbReference>
<reference evidence="4 5" key="1">
    <citation type="submission" date="2018-08" db="EMBL/GenBank/DDBJ databases">
        <title>Sequencing the genomes of 1000 actinobacteria strains.</title>
        <authorList>
            <person name="Klenk H.-P."/>
        </authorList>
    </citation>
    <scope>NUCLEOTIDE SEQUENCE [LARGE SCALE GENOMIC DNA]</scope>
    <source>
        <strain evidence="4 5">DSM 43927</strain>
    </source>
</reference>
<keyword evidence="1 3" id="KW-0479">Metal-binding</keyword>
<name>A0A3D9SUF6_9ACTN</name>
<dbReference type="PANTHER" id="PTHR46124">
    <property type="entry name" value="D-AMINOACYL-TRNA DEACYLASE"/>
    <property type="match status" value="1"/>
</dbReference>
<dbReference type="GO" id="GO:0005829">
    <property type="term" value="C:cytosol"/>
    <property type="evidence" value="ECO:0007669"/>
    <property type="project" value="TreeGrafter"/>
</dbReference>
<feature type="binding site" evidence="3">
    <location>
        <position position="225"/>
    </location>
    <ligand>
        <name>a divalent metal cation</name>
        <dbReference type="ChEBI" id="CHEBI:60240"/>
        <label>1</label>
    </ligand>
</feature>
<feature type="binding site" evidence="3">
    <location>
        <position position="151"/>
    </location>
    <ligand>
        <name>a divalent metal cation</name>
        <dbReference type="ChEBI" id="CHEBI:60240"/>
        <label>2</label>
    </ligand>
</feature>
<dbReference type="InterPro" id="IPR001130">
    <property type="entry name" value="TatD-like"/>
</dbReference>
<dbReference type="InterPro" id="IPR018228">
    <property type="entry name" value="DNase_TatD-rel_CS"/>
</dbReference>
<dbReference type="AlphaFoldDB" id="A0A3D9SUF6"/>
<dbReference type="NCBIfam" id="TIGR00010">
    <property type="entry name" value="YchF/TatD family DNA exonuclease"/>
    <property type="match status" value="1"/>
</dbReference>